<sequence>MNEKTNSSGHKSLYSMGVSWFVSYCYYDKIDRTHKNWEKYPERVSSYTRTAHYHRFWLEKVSGMNPKNLNKNEIGLTGDEVIKMAEALLQTDL</sequence>
<proteinExistence type="predicted"/>
<dbReference type="Proteomes" id="UP000014605">
    <property type="component" value="Unassembled WGS sequence"/>
</dbReference>
<comment type="caution">
    <text evidence="1">The sequence shown here is derived from an EMBL/GenBank/DDBJ whole genome shotgun (WGS) entry which is preliminary data.</text>
</comment>
<reference evidence="1 2" key="1">
    <citation type="submission" date="2013-04" db="EMBL/GenBank/DDBJ databases">
        <title>The Genome Sequence of Treponema vincentii F0403.</title>
        <authorList>
            <consortium name="The Broad Institute Genomics Platform"/>
            <person name="Earl A."/>
            <person name="Ward D."/>
            <person name="Feldgarden M."/>
            <person name="Gevers D."/>
            <person name="Leonetti C."/>
            <person name="Izard J."/>
            <person name="Walker B."/>
            <person name="Young S."/>
            <person name="Zeng Q."/>
            <person name="Gargeya S."/>
            <person name="Fitzgerald M."/>
            <person name="Haas B."/>
            <person name="Abouelleil A."/>
            <person name="Allen A.W."/>
            <person name="Alvarado L."/>
            <person name="Arachchi H.M."/>
            <person name="Berlin A.M."/>
            <person name="Chapman S.B."/>
            <person name="Gainer-Dewar J."/>
            <person name="Goldberg J."/>
            <person name="Griggs A."/>
            <person name="Gujja S."/>
            <person name="Hansen M."/>
            <person name="Howarth C."/>
            <person name="Imamovic A."/>
            <person name="Ireland A."/>
            <person name="Larimer J."/>
            <person name="McCowan C."/>
            <person name="Murphy C."/>
            <person name="Pearson M."/>
            <person name="Poon T.W."/>
            <person name="Priest M."/>
            <person name="Roberts A."/>
            <person name="Saif S."/>
            <person name="Shea T."/>
            <person name="Sisk P."/>
            <person name="Sykes S."/>
            <person name="Wortman J."/>
            <person name="Nusbaum C."/>
            <person name="Birren B."/>
        </authorList>
    </citation>
    <scope>NUCLEOTIDE SEQUENCE [LARGE SCALE GENOMIC DNA]</scope>
    <source>
        <strain evidence="1 2">F0403</strain>
    </source>
</reference>
<dbReference type="RefSeq" id="WP_016519556.1">
    <property type="nucleotide sequence ID" value="NZ_KE332514.1"/>
</dbReference>
<dbReference type="GeneID" id="301462467"/>
<gene>
    <name evidence="1" type="ORF">HMPREF1222_02365</name>
</gene>
<dbReference type="EMBL" id="ATFC01000012">
    <property type="protein sequence ID" value="EPF45885.1"/>
    <property type="molecule type" value="Genomic_DNA"/>
</dbReference>
<keyword evidence="2" id="KW-1185">Reference proteome</keyword>
<evidence type="ECO:0000313" key="1">
    <source>
        <dbReference type="EMBL" id="EPF45885.1"/>
    </source>
</evidence>
<name>S3L845_9SPIR</name>
<evidence type="ECO:0000313" key="2">
    <source>
        <dbReference type="Proteomes" id="UP000014605"/>
    </source>
</evidence>
<organism evidence="1 2">
    <name type="scientific">Treponema vincentii F0403</name>
    <dbReference type="NCBI Taxonomy" id="1125702"/>
    <lineage>
        <taxon>Bacteria</taxon>
        <taxon>Pseudomonadati</taxon>
        <taxon>Spirochaetota</taxon>
        <taxon>Spirochaetia</taxon>
        <taxon>Spirochaetales</taxon>
        <taxon>Treponemataceae</taxon>
        <taxon>Treponema</taxon>
    </lineage>
</organism>
<accession>S3L845</accession>
<dbReference type="HOGENOM" id="CLU_2398711_0_0_12"/>
<protein>
    <submittedName>
        <fullName evidence="1">Uncharacterized protein</fullName>
    </submittedName>
</protein>
<dbReference type="PATRIC" id="fig|1125702.3.peg.2446"/>
<dbReference type="AlphaFoldDB" id="S3L845"/>